<protein>
    <submittedName>
        <fullName evidence="2">Uncharacterized protein</fullName>
    </submittedName>
</protein>
<evidence type="ECO:0000256" key="1">
    <source>
        <dbReference type="SAM" id="MobiDB-lite"/>
    </source>
</evidence>
<dbReference type="AlphaFoldDB" id="A0A8X6SYQ6"/>
<feature type="region of interest" description="Disordered" evidence="1">
    <location>
        <begin position="29"/>
        <end position="71"/>
    </location>
</feature>
<accession>A0A8X6SYQ6</accession>
<reference evidence="2" key="1">
    <citation type="submission" date="2020-08" db="EMBL/GenBank/DDBJ databases">
        <title>Multicomponent nature underlies the extraordinary mechanical properties of spider dragline silk.</title>
        <authorList>
            <person name="Kono N."/>
            <person name="Nakamura H."/>
            <person name="Mori M."/>
            <person name="Yoshida Y."/>
            <person name="Ohtoshi R."/>
            <person name="Malay A.D."/>
            <person name="Moran D.A.P."/>
            <person name="Tomita M."/>
            <person name="Numata K."/>
            <person name="Arakawa K."/>
        </authorList>
    </citation>
    <scope>NUCLEOTIDE SEQUENCE</scope>
</reference>
<proteinExistence type="predicted"/>
<comment type="caution">
    <text evidence="2">The sequence shown here is derived from an EMBL/GenBank/DDBJ whole genome shotgun (WGS) entry which is preliminary data.</text>
</comment>
<dbReference type="EMBL" id="BMAU01021354">
    <property type="protein sequence ID" value="GFY20083.1"/>
    <property type="molecule type" value="Genomic_DNA"/>
</dbReference>
<sequence length="71" mass="8096">MSPSQYGGYDPRLVIEWVRIRRPHVQLPMQRKPCLTPPRNLATRPEDEEGDALNLHGSGNQRNFLSQNSGL</sequence>
<keyword evidence="3" id="KW-1185">Reference proteome</keyword>
<evidence type="ECO:0000313" key="2">
    <source>
        <dbReference type="EMBL" id="GFY20083.1"/>
    </source>
</evidence>
<evidence type="ECO:0000313" key="3">
    <source>
        <dbReference type="Proteomes" id="UP000887159"/>
    </source>
</evidence>
<feature type="compositionally biased region" description="Polar residues" evidence="1">
    <location>
        <begin position="57"/>
        <end position="71"/>
    </location>
</feature>
<name>A0A8X6SYQ6_TRICX</name>
<dbReference type="Proteomes" id="UP000887159">
    <property type="component" value="Unassembled WGS sequence"/>
</dbReference>
<organism evidence="2 3">
    <name type="scientific">Trichonephila clavipes</name>
    <name type="common">Golden silk orbweaver</name>
    <name type="synonym">Nephila clavipes</name>
    <dbReference type="NCBI Taxonomy" id="2585209"/>
    <lineage>
        <taxon>Eukaryota</taxon>
        <taxon>Metazoa</taxon>
        <taxon>Ecdysozoa</taxon>
        <taxon>Arthropoda</taxon>
        <taxon>Chelicerata</taxon>
        <taxon>Arachnida</taxon>
        <taxon>Araneae</taxon>
        <taxon>Araneomorphae</taxon>
        <taxon>Entelegynae</taxon>
        <taxon>Araneoidea</taxon>
        <taxon>Nephilidae</taxon>
        <taxon>Trichonephila</taxon>
    </lineage>
</organism>
<gene>
    <name evidence="2" type="ORF">TNCV_2147761</name>
</gene>